<evidence type="ECO:0000256" key="1">
    <source>
        <dbReference type="SAM" id="MobiDB-lite"/>
    </source>
</evidence>
<proteinExistence type="predicted"/>
<reference evidence="2" key="2">
    <citation type="journal article" date="2020" name="Nat. Commun.">
        <title>Large-scale genome sequencing of mycorrhizal fungi provides insights into the early evolution of symbiotic traits.</title>
        <authorList>
            <person name="Miyauchi S."/>
            <person name="Kiss E."/>
            <person name="Kuo A."/>
            <person name="Drula E."/>
            <person name="Kohler A."/>
            <person name="Sanchez-Garcia M."/>
            <person name="Morin E."/>
            <person name="Andreopoulos B."/>
            <person name="Barry K.W."/>
            <person name="Bonito G."/>
            <person name="Buee M."/>
            <person name="Carver A."/>
            <person name="Chen C."/>
            <person name="Cichocki N."/>
            <person name="Clum A."/>
            <person name="Culley D."/>
            <person name="Crous P.W."/>
            <person name="Fauchery L."/>
            <person name="Girlanda M."/>
            <person name="Hayes R.D."/>
            <person name="Keri Z."/>
            <person name="LaButti K."/>
            <person name="Lipzen A."/>
            <person name="Lombard V."/>
            <person name="Magnuson J."/>
            <person name="Maillard F."/>
            <person name="Murat C."/>
            <person name="Nolan M."/>
            <person name="Ohm R.A."/>
            <person name="Pangilinan J."/>
            <person name="Pereira M.F."/>
            <person name="Perotto S."/>
            <person name="Peter M."/>
            <person name="Pfister S."/>
            <person name="Riley R."/>
            <person name="Sitrit Y."/>
            <person name="Stielow J.B."/>
            <person name="Szollosi G."/>
            <person name="Zifcakova L."/>
            <person name="Stursova M."/>
            <person name="Spatafora J.W."/>
            <person name="Tedersoo L."/>
            <person name="Vaario L.M."/>
            <person name="Yamada A."/>
            <person name="Yan M."/>
            <person name="Wang P."/>
            <person name="Xu J."/>
            <person name="Bruns T."/>
            <person name="Baldrian P."/>
            <person name="Vilgalys R."/>
            <person name="Dunand C."/>
            <person name="Henrissat B."/>
            <person name="Grigoriev I.V."/>
            <person name="Hibbett D."/>
            <person name="Nagy L.G."/>
            <person name="Martin F.M."/>
        </authorList>
    </citation>
    <scope>NUCLEOTIDE SEQUENCE</scope>
    <source>
        <strain evidence="2">Prilba</strain>
    </source>
</reference>
<gene>
    <name evidence="2" type="ORF">DFH94DRAFT_790994</name>
</gene>
<dbReference type="Pfam" id="PF15370">
    <property type="entry name" value="NOPCHAP1"/>
    <property type="match status" value="1"/>
</dbReference>
<dbReference type="PANTHER" id="PTHR28674:SF1">
    <property type="entry name" value="NOP PROTEIN CHAPERONE 1"/>
    <property type="match status" value="1"/>
</dbReference>
<keyword evidence="3" id="KW-1185">Reference proteome</keyword>
<evidence type="ECO:0000313" key="2">
    <source>
        <dbReference type="EMBL" id="KAF8460023.1"/>
    </source>
</evidence>
<dbReference type="AlphaFoldDB" id="A0A9P5JUD6"/>
<organism evidence="2 3">
    <name type="scientific">Russula ochroleuca</name>
    <dbReference type="NCBI Taxonomy" id="152965"/>
    <lineage>
        <taxon>Eukaryota</taxon>
        <taxon>Fungi</taxon>
        <taxon>Dikarya</taxon>
        <taxon>Basidiomycota</taxon>
        <taxon>Agaricomycotina</taxon>
        <taxon>Agaricomycetes</taxon>
        <taxon>Russulales</taxon>
        <taxon>Russulaceae</taxon>
        <taxon>Russula</taxon>
    </lineage>
</organism>
<dbReference type="OrthoDB" id="1112980at2759"/>
<feature type="compositionally biased region" description="Low complexity" evidence="1">
    <location>
        <begin position="55"/>
        <end position="69"/>
    </location>
</feature>
<accession>A0A9P5JUD6</accession>
<sequence length="117" mass="13063">VRQFLPQIERSNAELLQRDPMSLDIEHIEESDEHVVEMDLGLGVFEQRLGRATRDSSSTSSASDSSSSSDPEEDENRDRSSPRLRSIRPLPKRPSPMIQVLASRQEGSLSTGDCPEL</sequence>
<dbReference type="PANTHER" id="PTHR28674">
    <property type="entry name" value="SIMILAR TO DNA SEGMENT, CHR 10, WAYNE STATE UNIVERSITY 102,-EXPRESSED"/>
    <property type="match status" value="1"/>
</dbReference>
<comment type="caution">
    <text evidence="2">The sequence shown here is derived from an EMBL/GenBank/DDBJ whole genome shotgun (WGS) entry which is preliminary data.</text>
</comment>
<dbReference type="Proteomes" id="UP000759537">
    <property type="component" value="Unassembled WGS sequence"/>
</dbReference>
<evidence type="ECO:0000313" key="3">
    <source>
        <dbReference type="Proteomes" id="UP000759537"/>
    </source>
</evidence>
<dbReference type="EMBL" id="WHVB01000211">
    <property type="protein sequence ID" value="KAF8460023.1"/>
    <property type="molecule type" value="Genomic_DNA"/>
</dbReference>
<protein>
    <submittedName>
        <fullName evidence="2">Uncharacterized protein</fullName>
    </submittedName>
</protein>
<feature type="non-terminal residue" evidence="2">
    <location>
        <position position="117"/>
    </location>
</feature>
<dbReference type="InterPro" id="IPR027921">
    <property type="entry name" value="NOPCHAP1"/>
</dbReference>
<dbReference type="GO" id="GO:0062064">
    <property type="term" value="F:box C/D methylation guide snoRNP complex binding"/>
    <property type="evidence" value="ECO:0007669"/>
    <property type="project" value="TreeGrafter"/>
</dbReference>
<feature type="region of interest" description="Disordered" evidence="1">
    <location>
        <begin position="50"/>
        <end position="117"/>
    </location>
</feature>
<reference evidence="2" key="1">
    <citation type="submission" date="2019-10" db="EMBL/GenBank/DDBJ databases">
        <authorList>
            <consortium name="DOE Joint Genome Institute"/>
            <person name="Kuo A."/>
            <person name="Miyauchi S."/>
            <person name="Kiss E."/>
            <person name="Drula E."/>
            <person name="Kohler A."/>
            <person name="Sanchez-Garcia M."/>
            <person name="Andreopoulos B."/>
            <person name="Barry K.W."/>
            <person name="Bonito G."/>
            <person name="Buee M."/>
            <person name="Carver A."/>
            <person name="Chen C."/>
            <person name="Cichocki N."/>
            <person name="Clum A."/>
            <person name="Culley D."/>
            <person name="Crous P.W."/>
            <person name="Fauchery L."/>
            <person name="Girlanda M."/>
            <person name="Hayes R."/>
            <person name="Keri Z."/>
            <person name="LaButti K."/>
            <person name="Lipzen A."/>
            <person name="Lombard V."/>
            <person name="Magnuson J."/>
            <person name="Maillard F."/>
            <person name="Morin E."/>
            <person name="Murat C."/>
            <person name="Nolan M."/>
            <person name="Ohm R."/>
            <person name="Pangilinan J."/>
            <person name="Pereira M."/>
            <person name="Perotto S."/>
            <person name="Peter M."/>
            <person name="Riley R."/>
            <person name="Sitrit Y."/>
            <person name="Stielow B."/>
            <person name="Szollosi G."/>
            <person name="Zifcakova L."/>
            <person name="Stursova M."/>
            <person name="Spatafora J.W."/>
            <person name="Tedersoo L."/>
            <person name="Vaario L.-M."/>
            <person name="Yamada A."/>
            <person name="Yan M."/>
            <person name="Wang P."/>
            <person name="Xu J."/>
            <person name="Bruns T."/>
            <person name="Baldrian P."/>
            <person name="Vilgalys R."/>
            <person name="Henrissat B."/>
            <person name="Grigoriev I.V."/>
            <person name="Hibbett D."/>
            <person name="Nagy L.G."/>
            <person name="Martin F.M."/>
        </authorList>
    </citation>
    <scope>NUCLEOTIDE SEQUENCE</scope>
    <source>
        <strain evidence="2">Prilba</strain>
    </source>
</reference>
<name>A0A9P5JUD6_9AGAM</name>
<dbReference type="GO" id="GO:0000492">
    <property type="term" value="P:box C/D snoRNP assembly"/>
    <property type="evidence" value="ECO:0007669"/>
    <property type="project" value="InterPro"/>
</dbReference>